<keyword evidence="1" id="KW-0812">Transmembrane</keyword>
<accession>A0A2I9CUR3</accession>
<sequence length="187" mass="19719">MDSQINDRIEDALSNHPSVEVLSERLQGWLKEAEEALPDGLISLLHGEPIGHPLHPILIHLPLGGWIVGGILDFLPGRSSPEREYAADMALLLGTVGAVPTIAAGWTDWSNARGQARRTGLIHGSLNEVAFLLNAASLLARRRGRRGLGKALSGTALALGGVGAFLGGQLVYRHGLGVGHTMTVPQG</sequence>
<keyword evidence="4" id="KW-1185">Reference proteome</keyword>
<organism evidence="3 4">
    <name type="scientific">Deinococcus aerius</name>
    <dbReference type="NCBI Taxonomy" id="200253"/>
    <lineage>
        <taxon>Bacteria</taxon>
        <taxon>Thermotogati</taxon>
        <taxon>Deinococcota</taxon>
        <taxon>Deinococci</taxon>
        <taxon>Deinococcales</taxon>
        <taxon>Deinococcaceae</taxon>
        <taxon>Deinococcus</taxon>
    </lineage>
</organism>
<dbReference type="InterPro" id="IPR019251">
    <property type="entry name" value="DUF2231_TM"/>
</dbReference>
<reference evidence="4" key="1">
    <citation type="submission" date="2018-01" db="EMBL/GenBank/DDBJ databases">
        <title>Draft Genome Sequence of the Radioresistant Bacterium Deinococcus aerius TR0125, Isolated from the Higher Atmosphere above Japan.</title>
        <authorList>
            <person name="Satoh K."/>
            <person name="Arai H."/>
            <person name="Sanzen T."/>
            <person name="Kawaguchi Y."/>
            <person name="Hayashi H."/>
            <person name="Yokobori S."/>
            <person name="Yamagishi A."/>
            <person name="Oono Y."/>
            <person name="Narumi I."/>
        </authorList>
    </citation>
    <scope>NUCLEOTIDE SEQUENCE [LARGE SCALE GENOMIC DNA]</scope>
    <source>
        <strain evidence="4">TR0125</strain>
    </source>
</reference>
<dbReference type="Proteomes" id="UP000236569">
    <property type="component" value="Unassembled WGS sequence"/>
</dbReference>
<dbReference type="OrthoDB" id="65597at2"/>
<proteinExistence type="predicted"/>
<feature type="transmembrane region" description="Helical" evidence="1">
    <location>
        <begin position="152"/>
        <end position="172"/>
    </location>
</feature>
<dbReference type="Pfam" id="PF09990">
    <property type="entry name" value="DUF2231"/>
    <property type="match status" value="1"/>
</dbReference>
<protein>
    <recommendedName>
        <fullName evidence="2">DUF2231 domain-containing protein</fullName>
    </recommendedName>
</protein>
<dbReference type="AlphaFoldDB" id="A0A2I9CUR3"/>
<name>A0A2I9CUR3_9DEIO</name>
<keyword evidence="1" id="KW-1133">Transmembrane helix</keyword>
<evidence type="ECO:0000313" key="4">
    <source>
        <dbReference type="Proteomes" id="UP000236569"/>
    </source>
</evidence>
<comment type="caution">
    <text evidence="3">The sequence shown here is derived from an EMBL/GenBank/DDBJ whole genome shotgun (WGS) entry which is preliminary data.</text>
</comment>
<evidence type="ECO:0000259" key="2">
    <source>
        <dbReference type="Pfam" id="PF09990"/>
    </source>
</evidence>
<feature type="domain" description="DUF2231" evidence="2">
    <location>
        <begin position="51"/>
        <end position="178"/>
    </location>
</feature>
<dbReference type="RefSeq" id="WP_103129047.1">
    <property type="nucleotide sequence ID" value="NZ_BFAG01000005.1"/>
</dbReference>
<keyword evidence="1" id="KW-0472">Membrane</keyword>
<dbReference type="EMBL" id="BFAG01000005">
    <property type="protein sequence ID" value="GBF05614.1"/>
    <property type="molecule type" value="Genomic_DNA"/>
</dbReference>
<gene>
    <name evidence="3" type="ORF">DAERI_050123</name>
</gene>
<evidence type="ECO:0000313" key="3">
    <source>
        <dbReference type="EMBL" id="GBF05614.1"/>
    </source>
</evidence>
<evidence type="ECO:0000256" key="1">
    <source>
        <dbReference type="SAM" id="Phobius"/>
    </source>
</evidence>